<dbReference type="Pfam" id="PF13895">
    <property type="entry name" value="Ig_2"/>
    <property type="match status" value="1"/>
</dbReference>
<proteinExistence type="predicted"/>
<keyword evidence="7" id="KW-1185">Reference proteome</keyword>
<feature type="transmembrane region" description="Helical" evidence="5">
    <location>
        <begin position="6"/>
        <end position="28"/>
    </location>
</feature>
<dbReference type="Gene3D" id="2.60.40.10">
    <property type="entry name" value="Immunoglobulins"/>
    <property type="match status" value="2"/>
</dbReference>
<dbReference type="Proteomes" id="UP000694547">
    <property type="component" value="Chromosome 1"/>
</dbReference>
<keyword evidence="2" id="KW-1015">Disulfide bond</keyword>
<dbReference type="CDD" id="cd00096">
    <property type="entry name" value="Ig"/>
    <property type="match status" value="1"/>
</dbReference>
<reference evidence="6" key="2">
    <citation type="submission" date="2025-08" db="UniProtKB">
        <authorList>
            <consortium name="Ensembl"/>
        </authorList>
    </citation>
    <scope>IDENTIFICATION</scope>
</reference>
<evidence type="ECO:0008006" key="8">
    <source>
        <dbReference type="Google" id="ProtNLM"/>
    </source>
</evidence>
<dbReference type="SUPFAM" id="SSF48726">
    <property type="entry name" value="Immunoglobulin"/>
    <property type="match status" value="2"/>
</dbReference>
<reference evidence="6 7" key="1">
    <citation type="submission" date="2018-10" db="EMBL/GenBank/DDBJ databases">
        <title>Improved assembly of the deer mouse Peromyscus maniculatus genome.</title>
        <authorList>
            <person name="Lassance J.-M."/>
            <person name="Hoekstra H.E."/>
        </authorList>
    </citation>
    <scope>NUCLEOTIDE SEQUENCE [LARGE SCALE GENOMIC DNA]</scope>
</reference>
<dbReference type="PANTHER" id="PTHR11738">
    <property type="entry name" value="MHC CLASS I NK CELL RECEPTOR"/>
    <property type="match status" value="1"/>
</dbReference>
<keyword evidence="3" id="KW-0325">Glycoprotein</keyword>
<dbReference type="PANTHER" id="PTHR11738:SF157">
    <property type="entry name" value="T-CELL-INTERACTING, ACTIVATING RECEPTOR ON MYELOID CELLS PROTEIN 1"/>
    <property type="match status" value="1"/>
</dbReference>
<evidence type="ECO:0000313" key="6">
    <source>
        <dbReference type="Ensembl" id="ENSPEMP00000031465.1"/>
    </source>
</evidence>
<protein>
    <recommendedName>
        <fullName evidence="8">T-cell-interacting, activating receptor on myeloid cells protein 1</fullName>
    </recommendedName>
</protein>
<evidence type="ECO:0000256" key="5">
    <source>
        <dbReference type="SAM" id="Phobius"/>
    </source>
</evidence>
<dbReference type="GeneTree" id="ENSGT01150000286974"/>
<feature type="transmembrane region" description="Helical" evidence="5">
    <location>
        <begin position="247"/>
        <end position="264"/>
    </location>
</feature>
<keyword evidence="5" id="KW-1133">Transmembrane helix</keyword>
<evidence type="ECO:0000256" key="2">
    <source>
        <dbReference type="ARBA" id="ARBA00023157"/>
    </source>
</evidence>
<evidence type="ECO:0000256" key="4">
    <source>
        <dbReference type="ARBA" id="ARBA00023319"/>
    </source>
</evidence>
<name>A0A8C8U8N5_PERMB</name>
<dbReference type="GO" id="GO:0002764">
    <property type="term" value="P:immune response-regulating signaling pathway"/>
    <property type="evidence" value="ECO:0007669"/>
    <property type="project" value="TreeGrafter"/>
</dbReference>
<keyword evidence="5" id="KW-0812">Transmembrane</keyword>
<dbReference type="GO" id="GO:0005886">
    <property type="term" value="C:plasma membrane"/>
    <property type="evidence" value="ECO:0007669"/>
    <property type="project" value="TreeGrafter"/>
</dbReference>
<evidence type="ECO:0000313" key="7">
    <source>
        <dbReference type="Proteomes" id="UP000694547"/>
    </source>
</evidence>
<dbReference type="FunFam" id="2.60.40.10:FF:000049">
    <property type="entry name" value="Leukocyte immunoglobulin-like receptor subfamily B member 1"/>
    <property type="match status" value="1"/>
</dbReference>
<organism evidence="6 7">
    <name type="scientific">Peromyscus maniculatus bairdii</name>
    <name type="common">Prairie deer mouse</name>
    <dbReference type="NCBI Taxonomy" id="230844"/>
    <lineage>
        <taxon>Eukaryota</taxon>
        <taxon>Metazoa</taxon>
        <taxon>Chordata</taxon>
        <taxon>Craniata</taxon>
        <taxon>Vertebrata</taxon>
        <taxon>Euteleostomi</taxon>
        <taxon>Mammalia</taxon>
        <taxon>Eutheria</taxon>
        <taxon>Euarchontoglires</taxon>
        <taxon>Glires</taxon>
        <taxon>Rodentia</taxon>
        <taxon>Myomorpha</taxon>
        <taxon>Muroidea</taxon>
        <taxon>Cricetidae</taxon>
        <taxon>Neotominae</taxon>
        <taxon>Peromyscus</taxon>
    </lineage>
</organism>
<evidence type="ECO:0000256" key="3">
    <source>
        <dbReference type="ARBA" id="ARBA00023180"/>
    </source>
</evidence>
<dbReference type="AlphaFoldDB" id="A0A8C8U8N5"/>
<evidence type="ECO:0000256" key="1">
    <source>
        <dbReference type="ARBA" id="ARBA00022729"/>
    </source>
</evidence>
<dbReference type="InterPro" id="IPR050412">
    <property type="entry name" value="Ig-like_Receptors_ImmuneReg"/>
</dbReference>
<reference evidence="6" key="3">
    <citation type="submission" date="2025-09" db="UniProtKB">
        <authorList>
            <consortium name="Ensembl"/>
        </authorList>
    </citation>
    <scope>IDENTIFICATION</scope>
</reference>
<keyword evidence="1" id="KW-0732">Signal</keyword>
<keyword evidence="5" id="KW-0472">Membrane</keyword>
<sequence length="274" mass="30131">MVVVVVVVMVLVLGMVLLLLVVVVVGGYDGDGDGGGDGDPLPKSSLSAWPNAVASDNSNVFCSMKGDKVLEPRLPDHLTEGTAEFHLTNVRLSHAGYYTCECYLKEFPDKISPSSEVLLLLVTDEDRLPQKDPSLRVQHLGRVTTGEVVKLQCQKPHNSTELYQIFALLKVENSSPIQLLTSENNTAEFTLQNVTSRDAGRYSCVYLQAEAPFRTSHPSDHLDISVAMSPSALSECYTKINLIRLEMSAMFVVLMAVFLAEAWYSHRVSSSRPR</sequence>
<dbReference type="InterPro" id="IPR013783">
    <property type="entry name" value="Ig-like_fold"/>
</dbReference>
<dbReference type="InterPro" id="IPR036179">
    <property type="entry name" value="Ig-like_dom_sf"/>
</dbReference>
<dbReference type="Ensembl" id="ENSPEMT00000041247.1">
    <property type="protein sequence ID" value="ENSPEMP00000031465.1"/>
    <property type="gene ID" value="ENSPEMG00000026873.1"/>
</dbReference>
<keyword evidence="4" id="KW-0393">Immunoglobulin domain</keyword>
<accession>A0A8C8U8N5</accession>